<dbReference type="InterPro" id="IPR029052">
    <property type="entry name" value="Metallo-depent_PP-like"/>
</dbReference>
<evidence type="ECO:0000313" key="4">
    <source>
        <dbReference type="Proteomes" id="UP000180235"/>
    </source>
</evidence>
<dbReference type="SMART" id="SM00854">
    <property type="entry name" value="PGA_cap"/>
    <property type="match status" value="1"/>
</dbReference>
<feature type="domain" description="Capsule synthesis protein CapA" evidence="2">
    <location>
        <begin position="150"/>
        <end position="389"/>
    </location>
</feature>
<proteinExistence type="inferred from homology"/>
<reference evidence="3 4" key="1">
    <citation type="submission" date="2016-10" db="EMBL/GenBank/DDBJ databases">
        <title>Description of Gloeomargarita lithophora gen. nov., sp. nov., a thylakoid-bearing basal-branching cyanobacterium with intracellular carbonates, and proposal for Gloeomargaritales ord. nov.</title>
        <authorList>
            <person name="Moreira D."/>
            <person name="Tavera R."/>
            <person name="Benzerara K."/>
            <person name="Skouri-Panet F."/>
            <person name="Couradeau E."/>
            <person name="Gerard E."/>
            <person name="Loussert C."/>
            <person name="Novelo E."/>
            <person name="Zivanovic Y."/>
            <person name="Lopez-Garcia P."/>
        </authorList>
    </citation>
    <scope>NUCLEOTIDE SEQUENCE [LARGE SCALE GENOMIC DNA]</scope>
    <source>
        <strain evidence="3 4">D10</strain>
    </source>
</reference>
<dbReference type="RefSeq" id="WP_099092509.1">
    <property type="nucleotide sequence ID" value="NZ_CP017675.1"/>
</dbReference>
<dbReference type="AlphaFoldDB" id="A0A1J0AH63"/>
<dbReference type="Gene3D" id="3.60.21.10">
    <property type="match status" value="1"/>
</dbReference>
<dbReference type="InterPro" id="IPR052169">
    <property type="entry name" value="CW_Biosynth-Accessory"/>
</dbReference>
<dbReference type="InterPro" id="IPR019079">
    <property type="entry name" value="Capsule_synth_CapA"/>
</dbReference>
<name>A0A1J0AH63_9CYAN</name>
<dbReference type="SUPFAM" id="SSF56300">
    <property type="entry name" value="Metallo-dependent phosphatases"/>
    <property type="match status" value="1"/>
</dbReference>
<dbReference type="PANTHER" id="PTHR33393:SF11">
    <property type="entry name" value="POLYGLUTAMINE SYNTHESIS ACCESSORY PROTEIN RV0574C-RELATED"/>
    <property type="match status" value="1"/>
</dbReference>
<dbReference type="CDD" id="cd07381">
    <property type="entry name" value="MPP_CapA"/>
    <property type="match status" value="1"/>
</dbReference>
<dbReference type="PANTHER" id="PTHR33393">
    <property type="entry name" value="POLYGLUTAMINE SYNTHESIS ACCESSORY PROTEIN RV0574C-RELATED"/>
    <property type="match status" value="1"/>
</dbReference>
<dbReference type="Proteomes" id="UP000180235">
    <property type="component" value="Chromosome"/>
</dbReference>
<comment type="similarity">
    <text evidence="1">Belongs to the CapA family.</text>
</comment>
<gene>
    <name evidence="3" type="ORF">GlitD10_2890</name>
</gene>
<organism evidence="3 4">
    <name type="scientific">Gloeomargarita lithophora Alchichica-D10</name>
    <dbReference type="NCBI Taxonomy" id="1188229"/>
    <lineage>
        <taxon>Bacteria</taxon>
        <taxon>Bacillati</taxon>
        <taxon>Cyanobacteriota</taxon>
        <taxon>Cyanophyceae</taxon>
        <taxon>Gloeomargaritales</taxon>
        <taxon>Gloeomargaritaceae</taxon>
        <taxon>Gloeomargarita</taxon>
    </lineage>
</organism>
<evidence type="ECO:0000256" key="1">
    <source>
        <dbReference type="ARBA" id="ARBA00005662"/>
    </source>
</evidence>
<dbReference type="KEGG" id="glt:GlitD10_2890"/>
<keyword evidence="4" id="KW-1185">Reference proteome</keyword>
<sequence>MERSLWRQAQRGQAQALEILINQALKPQGLRVRVQQRWRQLVIHCDSPARIPAQGWTRFIQRGLGRLQYQSRQPVWLDGGDWQVVVNLGVRVPPSPTWLPYALGLVGAGSLVLGGWLAYQWQPPATIAQDVPETKITPAATPLPTPTVITIKAVGDVILGSNFPDNRLHPQPRQLLQQVQADLGGADVVFGNLETTITDHPYSSKNVNGRSVFAFRMPPSYAQILRSAGFTIFSLANNHSGDFGDIGLRDTARHLQNAGMPSFGKRGEIFYQTVRGVRLAWIGFSPYDYHNSVLELTTAQKLVQQARTQADLVIISSHMGAEGTGALRTRNQNEVFFGEDRGNPIQFSRRMIDSGADLVLGHGPHVPRAIEVYRGKLIAYSLGNFIGYRTLGSQAELGYSLILETQLAADGSLMGARVIPVIIQGEGIPVPDRQNRTIKLIQELNRLDTPGSTWVLGNDGVMRPRN</sequence>
<protein>
    <submittedName>
        <fullName evidence="3">Capsule synthesis protein, CapA</fullName>
    </submittedName>
</protein>
<accession>A0A1J0AH63</accession>
<evidence type="ECO:0000259" key="2">
    <source>
        <dbReference type="SMART" id="SM00854"/>
    </source>
</evidence>
<dbReference type="STRING" id="1188229.GlitD10_2890"/>
<dbReference type="EMBL" id="CP017675">
    <property type="protein sequence ID" value="APB35235.1"/>
    <property type="molecule type" value="Genomic_DNA"/>
</dbReference>
<evidence type="ECO:0000313" key="3">
    <source>
        <dbReference type="EMBL" id="APB35235.1"/>
    </source>
</evidence>
<dbReference type="OrthoDB" id="9810906at2"/>
<dbReference type="Pfam" id="PF09587">
    <property type="entry name" value="PGA_cap"/>
    <property type="match status" value="1"/>
</dbReference>